<keyword evidence="4" id="KW-1185">Reference proteome</keyword>
<evidence type="ECO:0000313" key="3">
    <source>
        <dbReference type="EMBL" id="MFC3292425.1"/>
    </source>
</evidence>
<name>A0ABV7M1U6_9GAMM</name>
<sequence length="339" mass="37761">MIGNNFIGILGALLVLITSYDAIRTTLSATQAGPLTNRILSLLWSLLIRLPQSRHKHHILASAGMWFSLMLVITWLVLTWAGWFLLFCSTFEAVVNASTSAPATLIERAYFTGYTVTTLGYGDFVPGDADWRMPATIAAANGFFLFTLTVTYMLNVISSVTQKRQLALNISAMGQTPYQILESSTDEGEYQSLSLQVLHLQQAINTVGQQHLAFPILHYFHSVHSDTALPLALTRLYHALTLACYGCSTLSPSTRSQLVSAQHTLEQFMITLGSAFITPKKDMPDIPDLTEFAKLPGFDKSPSELQAYLESLDQQKLLLAYIQKDGWEWRDVWHPPKKT</sequence>
<dbReference type="Pfam" id="PF07885">
    <property type="entry name" value="Ion_trans_2"/>
    <property type="match status" value="1"/>
</dbReference>
<evidence type="ECO:0000256" key="1">
    <source>
        <dbReference type="SAM" id="Phobius"/>
    </source>
</evidence>
<dbReference type="GO" id="GO:0034220">
    <property type="term" value="P:monoatomic ion transmembrane transport"/>
    <property type="evidence" value="ECO:0007669"/>
    <property type="project" value="UniProtKB-KW"/>
</dbReference>
<feature type="domain" description="Potassium channel" evidence="2">
    <location>
        <begin position="83"/>
        <end position="158"/>
    </location>
</feature>
<keyword evidence="3" id="KW-0406">Ion transport</keyword>
<gene>
    <name evidence="3" type="ORF">ACFOEI_10115</name>
</gene>
<feature type="transmembrane region" description="Helical" evidence="1">
    <location>
        <begin position="133"/>
        <end position="154"/>
    </location>
</feature>
<dbReference type="SUPFAM" id="SSF81324">
    <property type="entry name" value="Voltage-gated potassium channels"/>
    <property type="match status" value="1"/>
</dbReference>
<accession>A0ABV7M1U6</accession>
<keyword evidence="3" id="KW-0407">Ion channel</keyword>
<dbReference type="InterPro" id="IPR013099">
    <property type="entry name" value="K_chnl_dom"/>
</dbReference>
<keyword evidence="1" id="KW-0472">Membrane</keyword>
<keyword evidence="1" id="KW-1133">Transmembrane helix</keyword>
<proteinExistence type="predicted"/>
<dbReference type="EMBL" id="JBHRUH010000015">
    <property type="protein sequence ID" value="MFC3292425.1"/>
    <property type="molecule type" value="Genomic_DNA"/>
</dbReference>
<evidence type="ECO:0000259" key="2">
    <source>
        <dbReference type="Pfam" id="PF07885"/>
    </source>
</evidence>
<organism evidence="3 4">
    <name type="scientific">Modicisalibacter luteus</name>
    <dbReference type="NCBI Taxonomy" id="453962"/>
    <lineage>
        <taxon>Bacteria</taxon>
        <taxon>Pseudomonadati</taxon>
        <taxon>Pseudomonadota</taxon>
        <taxon>Gammaproteobacteria</taxon>
        <taxon>Oceanospirillales</taxon>
        <taxon>Halomonadaceae</taxon>
        <taxon>Modicisalibacter</taxon>
    </lineage>
</organism>
<protein>
    <submittedName>
        <fullName evidence="3">Potassium channel family protein</fullName>
    </submittedName>
</protein>
<dbReference type="Proteomes" id="UP001595640">
    <property type="component" value="Unassembled WGS sequence"/>
</dbReference>
<comment type="caution">
    <text evidence="3">The sequence shown here is derived from an EMBL/GenBank/DDBJ whole genome shotgun (WGS) entry which is preliminary data.</text>
</comment>
<keyword evidence="1" id="KW-0812">Transmembrane</keyword>
<keyword evidence="3" id="KW-0813">Transport</keyword>
<dbReference type="RefSeq" id="WP_019018035.1">
    <property type="nucleotide sequence ID" value="NZ_BMXD01000002.1"/>
</dbReference>
<evidence type="ECO:0000313" key="4">
    <source>
        <dbReference type="Proteomes" id="UP001595640"/>
    </source>
</evidence>
<reference evidence="4" key="1">
    <citation type="journal article" date="2019" name="Int. J. Syst. Evol. Microbiol.">
        <title>The Global Catalogue of Microorganisms (GCM) 10K type strain sequencing project: providing services to taxonomists for standard genome sequencing and annotation.</title>
        <authorList>
            <consortium name="The Broad Institute Genomics Platform"/>
            <consortium name="The Broad Institute Genome Sequencing Center for Infectious Disease"/>
            <person name="Wu L."/>
            <person name="Ma J."/>
        </authorList>
    </citation>
    <scope>NUCLEOTIDE SEQUENCE [LARGE SCALE GENOMIC DNA]</scope>
    <source>
        <strain evidence="4">KCTC 12847</strain>
    </source>
</reference>
<feature type="transmembrane region" description="Helical" evidence="1">
    <location>
        <begin position="63"/>
        <end position="86"/>
    </location>
</feature>
<dbReference type="Gene3D" id="1.10.287.70">
    <property type="match status" value="1"/>
</dbReference>